<protein>
    <submittedName>
        <fullName evidence="3">Uncharacterized protein LOC109720094</fullName>
    </submittedName>
</protein>
<dbReference type="Proteomes" id="UP000515123">
    <property type="component" value="Linkage group 14"/>
</dbReference>
<dbReference type="GO" id="GO:0003824">
    <property type="term" value="F:catalytic activity"/>
    <property type="evidence" value="ECO:0007669"/>
    <property type="project" value="InterPro"/>
</dbReference>
<reference evidence="3" key="2">
    <citation type="submission" date="2025-08" db="UniProtKB">
        <authorList>
            <consortium name="RefSeq"/>
        </authorList>
    </citation>
    <scope>IDENTIFICATION</scope>
    <source>
        <tissue evidence="3">Leaf</tissue>
    </source>
</reference>
<dbReference type="InterPro" id="IPR005135">
    <property type="entry name" value="Endo/exonuclease/phosphatase"/>
</dbReference>
<dbReference type="PROSITE" id="PS50878">
    <property type="entry name" value="RT_POL"/>
    <property type="match status" value="1"/>
</dbReference>
<name>A0A6P5G2H3_ANACO</name>
<accession>A0A6P5G2H3</accession>
<dbReference type="InterPro" id="IPR036691">
    <property type="entry name" value="Endo/exonu/phosph_ase_sf"/>
</dbReference>
<dbReference type="CDD" id="cd01650">
    <property type="entry name" value="RT_nLTR_like"/>
    <property type="match status" value="1"/>
</dbReference>
<dbReference type="PANTHER" id="PTHR33116:SF78">
    <property type="entry name" value="OS12G0587133 PROTEIN"/>
    <property type="match status" value="1"/>
</dbReference>
<reference evidence="2" key="1">
    <citation type="journal article" date="2015" name="Nat. Genet.">
        <title>The pineapple genome and the evolution of CAM photosynthesis.</title>
        <authorList>
            <person name="Ming R."/>
            <person name="VanBuren R."/>
            <person name="Wai C.M."/>
            <person name="Tang H."/>
            <person name="Schatz M.C."/>
            <person name="Bowers J.E."/>
            <person name="Lyons E."/>
            <person name="Wang M.L."/>
            <person name="Chen J."/>
            <person name="Biggers E."/>
            <person name="Zhang J."/>
            <person name="Huang L."/>
            <person name="Zhang L."/>
            <person name="Miao W."/>
            <person name="Zhang J."/>
            <person name="Ye Z."/>
            <person name="Miao C."/>
            <person name="Lin Z."/>
            <person name="Wang H."/>
            <person name="Zhou H."/>
            <person name="Yim W.C."/>
            <person name="Priest H.D."/>
            <person name="Zheng C."/>
            <person name="Woodhouse M."/>
            <person name="Edger P.P."/>
            <person name="Guyot R."/>
            <person name="Guo H.B."/>
            <person name="Guo H."/>
            <person name="Zheng G."/>
            <person name="Singh R."/>
            <person name="Sharma A."/>
            <person name="Min X."/>
            <person name="Zheng Y."/>
            <person name="Lee H."/>
            <person name="Gurtowski J."/>
            <person name="Sedlazeck F.J."/>
            <person name="Harkess A."/>
            <person name="McKain M.R."/>
            <person name="Liao Z."/>
            <person name="Fang J."/>
            <person name="Liu J."/>
            <person name="Zhang X."/>
            <person name="Zhang Q."/>
            <person name="Hu W."/>
            <person name="Qin Y."/>
            <person name="Wang K."/>
            <person name="Chen L.Y."/>
            <person name="Shirley N."/>
            <person name="Lin Y.R."/>
            <person name="Liu L.Y."/>
            <person name="Hernandez A.G."/>
            <person name="Wright C.L."/>
            <person name="Bulone V."/>
            <person name="Tuskan G.A."/>
            <person name="Heath K."/>
            <person name="Zee F."/>
            <person name="Moore P.H."/>
            <person name="Sunkar R."/>
            <person name="Leebens-Mack J.H."/>
            <person name="Mockler T."/>
            <person name="Bennetzen J.L."/>
            <person name="Freeling M."/>
            <person name="Sankoff D."/>
            <person name="Paterson A.H."/>
            <person name="Zhu X."/>
            <person name="Yang X."/>
            <person name="Smith J.A."/>
            <person name="Cushman J.C."/>
            <person name="Paull R.E."/>
            <person name="Yu Q."/>
        </authorList>
    </citation>
    <scope>NUCLEOTIDE SEQUENCE [LARGE SCALE GENOMIC DNA]</scope>
    <source>
        <strain evidence="2">cv. F153</strain>
    </source>
</reference>
<evidence type="ECO:0000313" key="2">
    <source>
        <dbReference type="Proteomes" id="UP000515123"/>
    </source>
</evidence>
<organism evidence="2 3">
    <name type="scientific">Ananas comosus</name>
    <name type="common">Pineapple</name>
    <name type="synonym">Ananas ananas</name>
    <dbReference type="NCBI Taxonomy" id="4615"/>
    <lineage>
        <taxon>Eukaryota</taxon>
        <taxon>Viridiplantae</taxon>
        <taxon>Streptophyta</taxon>
        <taxon>Embryophyta</taxon>
        <taxon>Tracheophyta</taxon>
        <taxon>Spermatophyta</taxon>
        <taxon>Magnoliopsida</taxon>
        <taxon>Liliopsida</taxon>
        <taxon>Poales</taxon>
        <taxon>Bromeliaceae</taxon>
        <taxon>Bromelioideae</taxon>
        <taxon>Ananas</taxon>
    </lineage>
</organism>
<dbReference type="PANTHER" id="PTHR33116">
    <property type="entry name" value="REVERSE TRANSCRIPTASE ZINC-BINDING DOMAIN-CONTAINING PROTEIN-RELATED-RELATED"/>
    <property type="match status" value="1"/>
</dbReference>
<dbReference type="InterPro" id="IPR000477">
    <property type="entry name" value="RT_dom"/>
</dbReference>
<dbReference type="SUPFAM" id="SSF56219">
    <property type="entry name" value="DNase I-like"/>
    <property type="match status" value="1"/>
</dbReference>
<dbReference type="InterPro" id="IPR026960">
    <property type="entry name" value="RVT-Znf"/>
</dbReference>
<keyword evidence="2" id="KW-1185">Reference proteome</keyword>
<dbReference type="GeneID" id="109720094"/>
<dbReference type="Gene3D" id="3.60.10.10">
    <property type="entry name" value="Endonuclease/exonuclease/phosphatase"/>
    <property type="match status" value="1"/>
</dbReference>
<sequence>MFNILSWNVRGLNDLVKRRCIRSVVSAYSRSVVCFQESKIDTVSRSFLRSCCGSSIDRCHFVPAIGASGGIITCWNSKVLSCSEALIRQHSLTLLLTHLGSGKSFYLTNVYGPPSWTGKDAFCSELTDLNHICSSNWIICGNFNFTKNQSERKGNRWSYKAMTMFADLINHLVMIDLPLSNQSFTWSNMQHQPSMAKLDRFLVSIQWDRSYPHCKVKALPKITSDHCPILLSTAILSAPRRFRFEKVWLTRDDFHSNMTLWWNKVPPKNSAILTFTAKLRHCRTRIKEWCKTNFHNISNTKRAIQDELQQIDLLEEQLNLPQLLNPDSLTTNFTIDEIKTATFQLAADKAPGPDGFSLTFFQTFWETIKEDIYNVFIDLQNDRLFSSPIDFSFVCLFPKKKGTRRATDFQPISLINGLQKIISKILANRLALTLPFIITSTQSAFLKDRLLTDSFTIASELVNWCSTSSNDCARLKADFQKAFDNVSWSFLERVLRWLGFNEKWWTWIKQCVCNAKIAILVNDTPTPWFKAQKGLRQGEPLPAYLFLLVVDCLARLTEAARDNNLLQGIGPSADTKTVLIQYADDTLFLCEPSKKILEKPTVYPENLRMGIWPQNQQLQIGVVLLGSASSKSKQTRQHHWMQSRLLPFCYLSLPLHTKRLRKNDRDLIINRVYTRIDGWKAKLLSYGGRLTIVNSVLTNLTLFYLSVFKAPKWVLLRIEALHRAFFWKGCSKISRGACLVNWKSICKSKRDGGLGILDLESMNAALLSKWWWRFFTEPQLSWCNLVKTLYYTRRSPLHEGTGFVPHSQWWKGVLRYRDVFRCSITHDLGDGRNIRLWTDIWIGEAPLSTVFPNLFAQTRNKNVKVSQSWSARGWRWRFLCRGFSDSTSSVSGRQLAQFKDHLIHNSPQNSPDKLKWRWTANQQFTVKSVYNFITDLGHRDPANIYIWRLKIPPKIKIFTWLLLRKRLPTADRLLICGLIVDEHCVFCASSTENCDHLFSNCVFIRFLLLSSAAGVIQSYTSGDVRDL</sequence>
<evidence type="ECO:0000259" key="1">
    <source>
        <dbReference type="PROSITE" id="PS50878"/>
    </source>
</evidence>
<gene>
    <name evidence="3" type="primary">LOC109720094</name>
</gene>
<dbReference type="OrthoDB" id="695518at2759"/>
<evidence type="ECO:0000313" key="3">
    <source>
        <dbReference type="RefSeq" id="XP_020102569.1"/>
    </source>
</evidence>
<dbReference type="Pfam" id="PF03372">
    <property type="entry name" value="Exo_endo_phos"/>
    <property type="match status" value="1"/>
</dbReference>
<dbReference type="Pfam" id="PF00078">
    <property type="entry name" value="RVT_1"/>
    <property type="match status" value="1"/>
</dbReference>
<dbReference type="RefSeq" id="XP_020102569.1">
    <property type="nucleotide sequence ID" value="XM_020246980.1"/>
</dbReference>
<dbReference type="AlphaFoldDB" id="A0A6P5G2H3"/>
<proteinExistence type="predicted"/>
<dbReference type="Pfam" id="PF13966">
    <property type="entry name" value="zf-RVT"/>
    <property type="match status" value="1"/>
</dbReference>
<feature type="domain" description="Reverse transcriptase" evidence="1">
    <location>
        <begin position="378"/>
        <end position="653"/>
    </location>
</feature>